<gene>
    <name evidence="3" type="ORF">Gohar_022187</name>
</gene>
<dbReference type="PANTHER" id="PTHR31286:SF178">
    <property type="entry name" value="DUF4283 DOMAIN-CONTAINING PROTEIN"/>
    <property type="match status" value="1"/>
</dbReference>
<dbReference type="PANTHER" id="PTHR31286">
    <property type="entry name" value="GLYCINE-RICH CELL WALL STRUCTURAL PROTEIN 1.8-LIKE"/>
    <property type="match status" value="1"/>
</dbReference>
<feature type="region of interest" description="Disordered" evidence="1">
    <location>
        <begin position="170"/>
        <end position="222"/>
    </location>
</feature>
<dbReference type="InterPro" id="IPR025836">
    <property type="entry name" value="Zn_knuckle_CX2CX4HX4C"/>
</dbReference>
<dbReference type="EMBL" id="JABFAD010113119">
    <property type="protein sequence ID" value="MBA0817826.1"/>
    <property type="molecule type" value="Genomic_DNA"/>
</dbReference>
<feature type="compositionally biased region" description="Basic and acidic residues" evidence="1">
    <location>
        <begin position="200"/>
        <end position="212"/>
    </location>
</feature>
<evidence type="ECO:0000313" key="3">
    <source>
        <dbReference type="EMBL" id="MBA0817826.1"/>
    </source>
</evidence>
<keyword evidence="4" id="KW-1185">Reference proteome</keyword>
<dbReference type="AlphaFoldDB" id="A0A7J9I6S0"/>
<evidence type="ECO:0000256" key="1">
    <source>
        <dbReference type="SAM" id="MobiDB-lite"/>
    </source>
</evidence>
<feature type="domain" description="Zinc knuckle CX2CX4HX4C" evidence="2">
    <location>
        <begin position="69"/>
        <end position="116"/>
    </location>
</feature>
<dbReference type="Proteomes" id="UP000593560">
    <property type="component" value="Unassembled WGS sequence"/>
</dbReference>
<sequence length="363" mass="41879">MLPFVKEQDLESYEFQMVPFWLRIYNIPIELMDRQIALDVGNSIGELVAIDWKDRYGSWTEFMRLKVKIDVSKPLRRIVKYMDRDGIERIGLLKYERLPDFCHMCGIIGHSLKGCTINVLEGEMSHKNYQFGNWMRAPAVNQNQDKGMRRNGVEVFNLVVIPSVNKDESLTRSSNESWKPSMDGKERIPEEESLSTSPMENRKLKQIKEGNGKSKSKRKRQKSLQDYFTFESPARQVKRRLGGSFSPSEAAVVRELKQLLVANVPGILFLCKTKVHSNEFSRIQSRCRMGGCLAVNSEGKSGGLALMWREDVDVTIQTYSKFHIDSLIKLDNGEVIRFTGFYGHPNPNLRHHAWDMLKKVKDK</sequence>
<organism evidence="3 4">
    <name type="scientific">Gossypium harknessii</name>
    <dbReference type="NCBI Taxonomy" id="34285"/>
    <lineage>
        <taxon>Eukaryota</taxon>
        <taxon>Viridiplantae</taxon>
        <taxon>Streptophyta</taxon>
        <taxon>Embryophyta</taxon>
        <taxon>Tracheophyta</taxon>
        <taxon>Spermatophyta</taxon>
        <taxon>Magnoliopsida</taxon>
        <taxon>eudicotyledons</taxon>
        <taxon>Gunneridae</taxon>
        <taxon>Pentapetalae</taxon>
        <taxon>rosids</taxon>
        <taxon>malvids</taxon>
        <taxon>Malvales</taxon>
        <taxon>Malvaceae</taxon>
        <taxon>Malvoideae</taxon>
        <taxon>Gossypium</taxon>
    </lineage>
</organism>
<evidence type="ECO:0000259" key="2">
    <source>
        <dbReference type="Pfam" id="PF14392"/>
    </source>
</evidence>
<accession>A0A7J9I6S0</accession>
<dbReference type="OrthoDB" id="994464at2759"/>
<dbReference type="InterPro" id="IPR040256">
    <property type="entry name" value="At4g02000-like"/>
</dbReference>
<name>A0A7J9I6S0_9ROSI</name>
<evidence type="ECO:0000313" key="4">
    <source>
        <dbReference type="Proteomes" id="UP000593560"/>
    </source>
</evidence>
<reference evidence="3 4" key="1">
    <citation type="journal article" date="2019" name="Genome Biol. Evol.">
        <title>Insights into the evolution of the New World diploid cottons (Gossypium, subgenus Houzingenia) based on genome sequencing.</title>
        <authorList>
            <person name="Grover C.E."/>
            <person name="Arick M.A. 2nd"/>
            <person name="Thrash A."/>
            <person name="Conover J.L."/>
            <person name="Sanders W.S."/>
            <person name="Peterson D.G."/>
            <person name="Frelichowski J.E."/>
            <person name="Scheffler J.A."/>
            <person name="Scheffler B.E."/>
            <person name="Wendel J.F."/>
        </authorList>
    </citation>
    <scope>NUCLEOTIDE SEQUENCE [LARGE SCALE GENOMIC DNA]</scope>
    <source>
        <strain evidence="3">0</strain>
        <tissue evidence="3">Leaf</tissue>
    </source>
</reference>
<feature type="non-terminal residue" evidence="3">
    <location>
        <position position="363"/>
    </location>
</feature>
<comment type="caution">
    <text evidence="3">The sequence shown here is derived from an EMBL/GenBank/DDBJ whole genome shotgun (WGS) entry which is preliminary data.</text>
</comment>
<dbReference type="Pfam" id="PF14392">
    <property type="entry name" value="zf-CCHC_4"/>
    <property type="match status" value="1"/>
</dbReference>
<proteinExistence type="predicted"/>
<protein>
    <recommendedName>
        <fullName evidence="2">Zinc knuckle CX2CX4HX4C domain-containing protein</fullName>
    </recommendedName>
</protein>